<dbReference type="AlphaFoldDB" id="A0AA86SP43"/>
<feature type="transmembrane region" description="Helical" evidence="7">
    <location>
        <begin position="145"/>
        <end position="164"/>
    </location>
</feature>
<accession>A0AA86SP43</accession>
<reference evidence="8" key="1">
    <citation type="submission" date="2023-10" db="EMBL/GenBank/DDBJ databases">
        <authorList>
            <person name="Domelevo Entfellner J.-B."/>
        </authorList>
    </citation>
    <scope>NUCLEOTIDE SEQUENCE</scope>
</reference>
<feature type="transmembrane region" description="Helical" evidence="7">
    <location>
        <begin position="292"/>
        <end position="312"/>
    </location>
</feature>
<evidence type="ECO:0000313" key="8">
    <source>
        <dbReference type="EMBL" id="CAJ1968649.1"/>
    </source>
</evidence>
<feature type="transmembrane region" description="Helical" evidence="7">
    <location>
        <begin position="218"/>
        <end position="238"/>
    </location>
</feature>
<dbReference type="InterPro" id="IPR000537">
    <property type="entry name" value="UbiA_prenyltransferase"/>
</dbReference>
<keyword evidence="6 7" id="KW-0472">Membrane</keyword>
<dbReference type="GO" id="GO:0016765">
    <property type="term" value="F:transferase activity, transferring alkyl or aryl (other than methyl) groups"/>
    <property type="evidence" value="ECO:0007669"/>
    <property type="project" value="InterPro"/>
</dbReference>
<evidence type="ECO:0000256" key="3">
    <source>
        <dbReference type="ARBA" id="ARBA00022679"/>
    </source>
</evidence>
<dbReference type="PANTHER" id="PTHR43009">
    <property type="entry name" value="HOMOGENTISATE SOLANESYLTRANSFERASE, CHLOROPLASTIC"/>
    <property type="match status" value="1"/>
</dbReference>
<comment type="similarity">
    <text evidence="2">Belongs to the UbiA prenyltransferase family.</text>
</comment>
<evidence type="ECO:0000256" key="5">
    <source>
        <dbReference type="ARBA" id="ARBA00022989"/>
    </source>
</evidence>
<feature type="transmembrane region" description="Helical" evidence="7">
    <location>
        <begin position="318"/>
        <end position="337"/>
    </location>
</feature>
<dbReference type="Proteomes" id="UP001189624">
    <property type="component" value="Chromosome 7"/>
</dbReference>
<dbReference type="Gene3D" id="1.10.357.140">
    <property type="entry name" value="UbiA prenyltransferase"/>
    <property type="match status" value="1"/>
</dbReference>
<dbReference type="Gramene" id="rna-AYBTSS11_LOCUS21828">
    <property type="protein sequence ID" value="CAJ1968649.1"/>
    <property type="gene ID" value="gene-AYBTSS11_LOCUS21828"/>
</dbReference>
<comment type="subcellular location">
    <subcellularLocation>
        <location evidence="1">Plastid</location>
        <location evidence="1">Chloroplast membrane</location>
        <topology evidence="1">Multi-pass membrane protein</topology>
    </subcellularLocation>
</comment>
<sequence length="372" mass="41623">MDWAHVIASPNCSVINGANLWTRKPSTKSIYYASSCRSKASQHKTKAQIEYNPLRSQQSHLNHHYIERGPTYQENNKNHVVNAVPVPSFESESHASSSKNIVDSVKNFLGILYQFIYPYAMYSRSIAAISASLIAVEKLSDISPLFFIGLLQALLPPMFMDLYVNGVNQVFDYEIDKINKPYLPLASGKLSLRSCAFIVASSAIMCFWLNLMIGSSALIWNFAMCFTLWTGYSVKTFVFKRPTVFPRSLIVSMVFMSFYSLGLALSKDIPDIEGDQKFGIDSFSARLGPKKVFWICVGLYEMAFGVAILAGASSSSPFWIKIVTGVGNLVLALTLWYQTKYVDVTNPASARSFYSLNWKLLNGAFVLLPFIR</sequence>
<evidence type="ECO:0000256" key="2">
    <source>
        <dbReference type="ARBA" id="ARBA00005985"/>
    </source>
</evidence>
<feature type="transmembrane region" description="Helical" evidence="7">
    <location>
        <begin position="244"/>
        <end position="265"/>
    </location>
</feature>
<gene>
    <name evidence="8" type="ORF">AYBTSS11_LOCUS21828</name>
</gene>
<protein>
    <submittedName>
        <fullName evidence="8">Uncharacterized protein</fullName>
    </submittedName>
</protein>
<dbReference type="EMBL" id="OY731404">
    <property type="protein sequence ID" value="CAJ1968649.1"/>
    <property type="molecule type" value="Genomic_DNA"/>
</dbReference>
<dbReference type="Pfam" id="PF01040">
    <property type="entry name" value="UbiA"/>
    <property type="match status" value="2"/>
</dbReference>
<feature type="transmembrane region" description="Helical" evidence="7">
    <location>
        <begin position="116"/>
        <end position="136"/>
    </location>
</feature>
<dbReference type="GO" id="GO:0031969">
    <property type="term" value="C:chloroplast membrane"/>
    <property type="evidence" value="ECO:0007669"/>
    <property type="project" value="UniProtKB-SubCell"/>
</dbReference>
<keyword evidence="4 7" id="KW-0812">Transmembrane</keyword>
<dbReference type="PANTHER" id="PTHR43009:SF6">
    <property type="entry name" value="HOMOGENTISATE PHYTYLTRANSFERASE 1, CHLOROPLASTIC"/>
    <property type="match status" value="1"/>
</dbReference>
<evidence type="ECO:0000256" key="1">
    <source>
        <dbReference type="ARBA" id="ARBA00004508"/>
    </source>
</evidence>
<keyword evidence="5 7" id="KW-1133">Transmembrane helix</keyword>
<evidence type="ECO:0000256" key="4">
    <source>
        <dbReference type="ARBA" id="ARBA00022692"/>
    </source>
</evidence>
<keyword evidence="3" id="KW-0808">Transferase</keyword>
<organism evidence="8 9">
    <name type="scientific">Sphenostylis stenocarpa</name>
    <dbReference type="NCBI Taxonomy" id="92480"/>
    <lineage>
        <taxon>Eukaryota</taxon>
        <taxon>Viridiplantae</taxon>
        <taxon>Streptophyta</taxon>
        <taxon>Embryophyta</taxon>
        <taxon>Tracheophyta</taxon>
        <taxon>Spermatophyta</taxon>
        <taxon>Magnoliopsida</taxon>
        <taxon>eudicotyledons</taxon>
        <taxon>Gunneridae</taxon>
        <taxon>Pentapetalae</taxon>
        <taxon>rosids</taxon>
        <taxon>fabids</taxon>
        <taxon>Fabales</taxon>
        <taxon>Fabaceae</taxon>
        <taxon>Papilionoideae</taxon>
        <taxon>50 kb inversion clade</taxon>
        <taxon>NPAAA clade</taxon>
        <taxon>indigoferoid/millettioid clade</taxon>
        <taxon>Phaseoleae</taxon>
        <taxon>Sphenostylis</taxon>
    </lineage>
</organism>
<proteinExistence type="inferred from homology"/>
<dbReference type="InterPro" id="IPR044878">
    <property type="entry name" value="UbiA_sf"/>
</dbReference>
<name>A0AA86SP43_9FABA</name>
<keyword evidence="9" id="KW-1185">Reference proteome</keyword>
<evidence type="ECO:0000313" key="9">
    <source>
        <dbReference type="Proteomes" id="UP001189624"/>
    </source>
</evidence>
<evidence type="ECO:0000256" key="6">
    <source>
        <dbReference type="ARBA" id="ARBA00023136"/>
    </source>
</evidence>
<evidence type="ECO:0000256" key="7">
    <source>
        <dbReference type="SAM" id="Phobius"/>
    </source>
</evidence>